<dbReference type="SUPFAM" id="SSF55200">
    <property type="entry name" value="Translation initiation factor IF3, C-terminal domain"/>
    <property type="match status" value="1"/>
</dbReference>
<comment type="similarity">
    <text evidence="1">Belongs to the IF-3 family.</text>
</comment>
<keyword evidence="6" id="KW-1185">Reference proteome</keyword>
<reference evidence="6" key="2">
    <citation type="submission" date="2013-04" db="EMBL/GenBank/DDBJ databases">
        <title>Genomic mechanisms accounting for the adaptation to parasitism in nematode-trapping fungi.</title>
        <authorList>
            <person name="Ahren D.G."/>
        </authorList>
    </citation>
    <scope>NUCLEOTIDE SEQUENCE [LARGE SCALE GENOMIC DNA]</scope>
    <source>
        <strain evidence="6">CBS 200.50</strain>
    </source>
</reference>
<evidence type="ECO:0000256" key="2">
    <source>
        <dbReference type="ARBA" id="ARBA00022540"/>
    </source>
</evidence>
<sequence>MALRQISRATCRHFNRPTLSLLSIYTTGTSSTALPPPSFLLPFPHERPTTIFNTTQRRHIANLDVKFPAGPNIGPQYIDDVRVRFPYDDEITCFNPTFIDEEGKLVGTFPLAQVLRSYDRKIYHLIHISGADALTDESEGHIVRLFAKSLLQQRIEEDRAEAKKRRKSGRDVHKEVQISWGIDPHDLSHHLKKAGKFLGKGNRVEIMIAKKKGKAKVSAEKLEEMMAVVEDFLYYNGGKEVKTREGEVGMQLRLVVQRPDNWVPPPPKPEPTPAQEEGEEGAAQAGGEASEGVPPVAEQKHVPAWQARGQV</sequence>
<keyword evidence="2" id="KW-0396">Initiation factor</keyword>
<feature type="region of interest" description="Disordered" evidence="4">
    <location>
        <begin position="258"/>
        <end position="311"/>
    </location>
</feature>
<dbReference type="OMA" id="EVQISWG"/>
<dbReference type="EMBL" id="AQGS01000114">
    <property type="protein sequence ID" value="EPS42440.1"/>
    <property type="molecule type" value="Genomic_DNA"/>
</dbReference>
<dbReference type="GO" id="GO:0005739">
    <property type="term" value="C:mitochondrion"/>
    <property type="evidence" value="ECO:0007669"/>
    <property type="project" value="TreeGrafter"/>
</dbReference>
<dbReference type="AlphaFoldDB" id="S8AHC5"/>
<evidence type="ECO:0000313" key="6">
    <source>
        <dbReference type="Proteomes" id="UP000015100"/>
    </source>
</evidence>
<accession>S8AHC5</accession>
<gene>
    <name evidence="5" type="ORF">H072_3544</name>
</gene>
<dbReference type="eggNOG" id="ENOG502QWD8">
    <property type="taxonomic scope" value="Eukaryota"/>
</dbReference>
<dbReference type="HOGENOM" id="CLU_077711_0_0_1"/>
<dbReference type="STRING" id="1284197.S8AHC5"/>
<keyword evidence="3" id="KW-0648">Protein biosynthesis</keyword>
<dbReference type="InterPro" id="IPR001288">
    <property type="entry name" value="Translation_initiation_fac_3"/>
</dbReference>
<feature type="compositionally biased region" description="Low complexity" evidence="4">
    <location>
        <begin position="281"/>
        <end position="292"/>
    </location>
</feature>
<dbReference type="GO" id="GO:0043022">
    <property type="term" value="F:ribosome binding"/>
    <property type="evidence" value="ECO:0007669"/>
    <property type="project" value="TreeGrafter"/>
</dbReference>
<organism evidence="5 6">
    <name type="scientific">Dactylellina haptotyla (strain CBS 200.50)</name>
    <name type="common">Nematode-trapping fungus</name>
    <name type="synonym">Monacrosporium haptotylum</name>
    <dbReference type="NCBI Taxonomy" id="1284197"/>
    <lineage>
        <taxon>Eukaryota</taxon>
        <taxon>Fungi</taxon>
        <taxon>Dikarya</taxon>
        <taxon>Ascomycota</taxon>
        <taxon>Pezizomycotina</taxon>
        <taxon>Orbiliomycetes</taxon>
        <taxon>Orbiliales</taxon>
        <taxon>Orbiliaceae</taxon>
        <taxon>Dactylellina</taxon>
    </lineage>
</organism>
<evidence type="ECO:0008006" key="7">
    <source>
        <dbReference type="Google" id="ProtNLM"/>
    </source>
</evidence>
<comment type="caution">
    <text evidence="5">The sequence shown here is derived from an EMBL/GenBank/DDBJ whole genome shotgun (WGS) entry which is preliminary data.</text>
</comment>
<protein>
    <recommendedName>
        <fullName evidence="7">Translation initiation factor 3 C-terminal domain-containing protein</fullName>
    </recommendedName>
</protein>
<dbReference type="Proteomes" id="UP000015100">
    <property type="component" value="Unassembled WGS sequence"/>
</dbReference>
<dbReference type="PANTHER" id="PTHR10938">
    <property type="entry name" value="TRANSLATION INITIATION FACTOR IF-3"/>
    <property type="match status" value="1"/>
</dbReference>
<proteinExistence type="inferred from homology"/>
<dbReference type="InterPro" id="IPR036788">
    <property type="entry name" value="T_IF-3_C_sf"/>
</dbReference>
<dbReference type="OrthoDB" id="21573at2759"/>
<feature type="compositionally biased region" description="Pro residues" evidence="4">
    <location>
        <begin position="262"/>
        <end position="272"/>
    </location>
</feature>
<evidence type="ECO:0000256" key="3">
    <source>
        <dbReference type="ARBA" id="ARBA00022917"/>
    </source>
</evidence>
<dbReference type="GO" id="GO:0003743">
    <property type="term" value="F:translation initiation factor activity"/>
    <property type="evidence" value="ECO:0007669"/>
    <property type="project" value="UniProtKB-KW"/>
</dbReference>
<dbReference type="GO" id="GO:0070124">
    <property type="term" value="P:mitochondrial translational initiation"/>
    <property type="evidence" value="ECO:0007669"/>
    <property type="project" value="TreeGrafter"/>
</dbReference>
<dbReference type="GO" id="GO:0032790">
    <property type="term" value="P:ribosome disassembly"/>
    <property type="evidence" value="ECO:0007669"/>
    <property type="project" value="TreeGrafter"/>
</dbReference>
<evidence type="ECO:0000313" key="5">
    <source>
        <dbReference type="EMBL" id="EPS42440.1"/>
    </source>
</evidence>
<evidence type="ECO:0000256" key="4">
    <source>
        <dbReference type="SAM" id="MobiDB-lite"/>
    </source>
</evidence>
<dbReference type="PANTHER" id="PTHR10938:SF0">
    <property type="entry name" value="TRANSLATION INITIATION FACTOR IF-3, MITOCHONDRIAL"/>
    <property type="match status" value="1"/>
</dbReference>
<dbReference type="Gene3D" id="3.30.110.10">
    <property type="entry name" value="Translation initiation factor 3 (IF-3), C-terminal domain"/>
    <property type="match status" value="1"/>
</dbReference>
<name>S8AHC5_DACHA</name>
<reference evidence="5 6" key="1">
    <citation type="journal article" date="2013" name="PLoS Genet.">
        <title>Genomic mechanisms accounting for the adaptation to parasitism in nematode-trapping fungi.</title>
        <authorList>
            <person name="Meerupati T."/>
            <person name="Andersson K.M."/>
            <person name="Friman E."/>
            <person name="Kumar D."/>
            <person name="Tunlid A."/>
            <person name="Ahren D."/>
        </authorList>
    </citation>
    <scope>NUCLEOTIDE SEQUENCE [LARGE SCALE GENOMIC DNA]</scope>
    <source>
        <strain evidence="5 6">CBS 200.50</strain>
    </source>
</reference>
<evidence type="ECO:0000256" key="1">
    <source>
        <dbReference type="ARBA" id="ARBA00005439"/>
    </source>
</evidence>